<evidence type="ECO:0000313" key="3">
    <source>
        <dbReference type="EMBL" id="AXN53732.1"/>
    </source>
</evidence>
<proteinExistence type="predicted"/>
<dbReference type="InterPro" id="IPR027417">
    <property type="entry name" value="P-loop_NTPase"/>
</dbReference>
<feature type="region of interest" description="Disordered" evidence="1">
    <location>
        <begin position="562"/>
        <end position="616"/>
    </location>
</feature>
<name>A0A346FDB8_9CAUD</name>
<dbReference type="InterPro" id="IPR054762">
    <property type="entry name" value="Gp19_RNaseH-like"/>
</dbReference>
<evidence type="ECO:0000256" key="1">
    <source>
        <dbReference type="SAM" id="MobiDB-lite"/>
    </source>
</evidence>
<dbReference type="Proteomes" id="UP000260554">
    <property type="component" value="Segment"/>
</dbReference>
<dbReference type="Pfam" id="PF22530">
    <property type="entry name" value="Terminase-T7_RNaseH-like"/>
    <property type="match status" value="1"/>
</dbReference>
<dbReference type="EMBL" id="MH684921">
    <property type="protein sequence ID" value="AXN53732.1"/>
    <property type="molecule type" value="Genomic_DNA"/>
</dbReference>
<organism evidence="3 4">
    <name type="scientific">Sphingomonas phage Scott</name>
    <dbReference type="NCBI Taxonomy" id="2282912"/>
    <lineage>
        <taxon>Viruses</taxon>
        <taxon>Duplodnaviria</taxon>
        <taxon>Heunggongvirae</taxon>
        <taxon>Uroviricota</taxon>
        <taxon>Caudoviricetes</taxon>
        <taxon>Autographivirales</taxon>
        <taxon>Autonotataviridae</taxon>
        <taxon>Scottvirus</taxon>
        <taxon>Scottvirus scott</taxon>
    </lineage>
</organism>
<dbReference type="Gene3D" id="3.30.420.240">
    <property type="match status" value="1"/>
</dbReference>
<feature type="domain" description="Terminase large subunit ribonuclease H-like" evidence="2">
    <location>
        <begin position="374"/>
        <end position="483"/>
    </location>
</feature>
<reference evidence="3 4" key="1">
    <citation type="submission" date="2018-07" db="EMBL/GenBank/DDBJ databases">
        <title>Relating species composition and interactions to biofilm formation in a model drinking water community.</title>
        <authorList>
            <person name="Thompson A."/>
            <person name="English E.L."/>
            <person name="Willsey G."/>
            <person name="Nock A.M."/>
            <person name="Eckstrom K."/>
            <person name="Tighe S.W."/>
            <person name="Bavelock M."/>
            <person name="Cairns B."/>
            <person name="Foote A."/>
            <person name="Schulman H."/>
            <person name="Gupta S."/>
            <person name="Kadouri D."/>
            <person name="Wargo M.J."/>
        </authorList>
    </citation>
    <scope>NUCLEOTIDE SEQUENCE [LARGE SCALE GENOMIC DNA]</scope>
    <source>
        <strain evidence="3">SPS</strain>
    </source>
</reference>
<protein>
    <submittedName>
        <fullName evidence="3">Large terminase</fullName>
    </submittedName>
</protein>
<gene>
    <name evidence="3" type="ORF">SPS_21</name>
</gene>
<dbReference type="Gene3D" id="3.40.50.300">
    <property type="entry name" value="P-loop containing nucleotide triphosphate hydrolases"/>
    <property type="match status" value="1"/>
</dbReference>
<feature type="compositionally biased region" description="Basic and acidic residues" evidence="1">
    <location>
        <begin position="562"/>
        <end position="573"/>
    </location>
</feature>
<dbReference type="NCBIfam" id="NF033889">
    <property type="entry name" value="termin_lrg_T7"/>
    <property type="match status" value="1"/>
</dbReference>
<evidence type="ECO:0000259" key="2">
    <source>
        <dbReference type="Pfam" id="PF22530"/>
    </source>
</evidence>
<accession>A0A346FDB8</accession>
<evidence type="ECO:0000313" key="4">
    <source>
        <dbReference type="Proteomes" id="UP000260554"/>
    </source>
</evidence>
<keyword evidence="4" id="KW-1185">Reference proteome</keyword>
<dbReference type="InterPro" id="IPR047987">
    <property type="entry name" value="Gp19-like_virus"/>
</dbReference>
<sequence>MAVRESADATLLRWQTLNVIQEHYAQFDPFLEDVMDLLGFRTSPVQKDIGSFLCYGPANIMVQAQRGQAKTTITAAFAVWTLIHNPSARVLILSAGGTQANEISTLIVRILMTMEELECLRPDPSNGDRTSVEAFDVHYTLKGIDKSPSVACIGITGNMQGKRADLLIADDIESAKNSKTALMREQLMDLTRDFTSICTNGRIVYLGTPQSMESVYNTLPARGFTVRIWPGRFPNPEQLENYGDHLAPYIRSRLMKDPALAFGGGMLGDQGQPVDPTYIGEDTLQFKELDQGPSYFQLQHMLNTKLADAARYPLKVEQIVMMALGGEYYPLEVARGFGGSSLLDIAIYNTPYKINSPAKLSEDVGKLQGKVMYVDPAGGGKNGDETAYAVTGFLNGNIYVLAVGGVPGGYNIEQMTTLAEIAERWQVNKVIVEKNMGYGAFTEVWLPVLRQKYECAVEDDFVTGQKETRIIETLEPVIARGSLILNQSVVDEDRETLARYPSAQRQLYSFFHQLSKITREKGCLNHDDRVDALEGAVRYWQKVMAIDQSEAIKRAREKEWQEAMRDPMGKDRYSNTAPGRGGSVFNKYLRSNTNARSYPAFPGYGKPRLSPSSGRR</sequence>